<dbReference type="AlphaFoldDB" id="A0A9P9L7B1"/>
<dbReference type="EMBL" id="JAGTJS010000001">
    <property type="protein sequence ID" value="KAH7275521.1"/>
    <property type="molecule type" value="Genomic_DNA"/>
</dbReference>
<dbReference type="InterPro" id="IPR001138">
    <property type="entry name" value="Zn2Cys6_DnaBD"/>
</dbReference>
<keyword evidence="2" id="KW-0862">Zinc</keyword>
<keyword evidence="3" id="KW-0805">Transcription regulation</keyword>
<keyword evidence="8" id="KW-1185">Reference proteome</keyword>
<comment type="caution">
    <text evidence="7">The sequence shown here is derived from an EMBL/GenBank/DDBJ whole genome shotgun (WGS) entry which is preliminary data.</text>
</comment>
<dbReference type="Gene3D" id="4.10.240.10">
    <property type="entry name" value="Zn(2)-C6 fungal-type DNA-binding domain"/>
    <property type="match status" value="1"/>
</dbReference>
<evidence type="ECO:0000313" key="8">
    <source>
        <dbReference type="Proteomes" id="UP000736672"/>
    </source>
</evidence>
<dbReference type="OrthoDB" id="4216928at2759"/>
<reference evidence="7" key="1">
    <citation type="journal article" date="2021" name="Nat. Commun.">
        <title>Genetic determinants of endophytism in the Arabidopsis root mycobiome.</title>
        <authorList>
            <person name="Mesny F."/>
            <person name="Miyauchi S."/>
            <person name="Thiergart T."/>
            <person name="Pickel B."/>
            <person name="Atanasova L."/>
            <person name="Karlsson M."/>
            <person name="Huettel B."/>
            <person name="Barry K.W."/>
            <person name="Haridas S."/>
            <person name="Chen C."/>
            <person name="Bauer D."/>
            <person name="Andreopoulos W."/>
            <person name="Pangilinan J."/>
            <person name="LaButti K."/>
            <person name="Riley R."/>
            <person name="Lipzen A."/>
            <person name="Clum A."/>
            <person name="Drula E."/>
            <person name="Henrissat B."/>
            <person name="Kohler A."/>
            <person name="Grigoriev I.V."/>
            <person name="Martin F.M."/>
            <person name="Hacquard S."/>
        </authorList>
    </citation>
    <scope>NUCLEOTIDE SEQUENCE</scope>
    <source>
        <strain evidence="7">FSSC 5 MPI-SDFR-AT-0091</strain>
    </source>
</reference>
<evidence type="ECO:0000256" key="2">
    <source>
        <dbReference type="ARBA" id="ARBA00022833"/>
    </source>
</evidence>
<evidence type="ECO:0000256" key="3">
    <source>
        <dbReference type="ARBA" id="ARBA00023015"/>
    </source>
</evidence>
<name>A0A9P9L7B1_FUSSL</name>
<accession>A0A9P9L7B1</accession>
<evidence type="ECO:0000256" key="5">
    <source>
        <dbReference type="ARBA" id="ARBA00023242"/>
    </source>
</evidence>
<protein>
    <recommendedName>
        <fullName evidence="6">Zn(2)-C6 fungal-type domain-containing protein</fullName>
    </recommendedName>
</protein>
<dbReference type="SMART" id="SM00066">
    <property type="entry name" value="GAL4"/>
    <property type="match status" value="1"/>
</dbReference>
<evidence type="ECO:0000256" key="4">
    <source>
        <dbReference type="ARBA" id="ARBA00023163"/>
    </source>
</evidence>
<dbReference type="GO" id="GO:0008270">
    <property type="term" value="F:zinc ion binding"/>
    <property type="evidence" value="ECO:0007669"/>
    <property type="project" value="InterPro"/>
</dbReference>
<dbReference type="CDD" id="cd00067">
    <property type="entry name" value="GAL4"/>
    <property type="match status" value="1"/>
</dbReference>
<keyword evidence="1" id="KW-0479">Metal-binding</keyword>
<keyword evidence="5" id="KW-0539">Nucleus</keyword>
<organism evidence="7 8">
    <name type="scientific">Fusarium solani</name>
    <name type="common">Filamentous fungus</name>
    <dbReference type="NCBI Taxonomy" id="169388"/>
    <lineage>
        <taxon>Eukaryota</taxon>
        <taxon>Fungi</taxon>
        <taxon>Dikarya</taxon>
        <taxon>Ascomycota</taxon>
        <taxon>Pezizomycotina</taxon>
        <taxon>Sordariomycetes</taxon>
        <taxon>Hypocreomycetidae</taxon>
        <taxon>Hypocreales</taxon>
        <taxon>Nectriaceae</taxon>
        <taxon>Fusarium</taxon>
        <taxon>Fusarium solani species complex</taxon>
    </lineage>
</organism>
<evidence type="ECO:0000259" key="6">
    <source>
        <dbReference type="PROSITE" id="PS50048"/>
    </source>
</evidence>
<dbReference type="InterPro" id="IPR036864">
    <property type="entry name" value="Zn2-C6_fun-type_DNA-bd_sf"/>
</dbReference>
<dbReference type="GO" id="GO:0000981">
    <property type="term" value="F:DNA-binding transcription factor activity, RNA polymerase II-specific"/>
    <property type="evidence" value="ECO:0007669"/>
    <property type="project" value="InterPro"/>
</dbReference>
<keyword evidence="4" id="KW-0804">Transcription</keyword>
<dbReference type="Proteomes" id="UP000736672">
    <property type="component" value="Unassembled WGS sequence"/>
</dbReference>
<dbReference type="PANTHER" id="PTHR47660">
    <property type="entry name" value="TRANSCRIPTION FACTOR WITH C2H2 AND ZN(2)-CYS(6) DNA BINDING DOMAIN (EUROFUNG)-RELATED-RELATED"/>
    <property type="match status" value="1"/>
</dbReference>
<feature type="domain" description="Zn(2)-C6 fungal-type" evidence="6">
    <location>
        <begin position="11"/>
        <end position="41"/>
    </location>
</feature>
<dbReference type="PANTHER" id="PTHR47660:SF3">
    <property type="entry name" value="FINGER DOMAIN PROTEIN, PUTATIVE (AFU_ORTHOLOGUE AFUA_4G03310)-RELATED"/>
    <property type="match status" value="1"/>
</dbReference>
<evidence type="ECO:0000313" key="7">
    <source>
        <dbReference type="EMBL" id="KAH7275521.1"/>
    </source>
</evidence>
<dbReference type="SUPFAM" id="SSF57701">
    <property type="entry name" value="Zn2/Cys6 DNA-binding domain"/>
    <property type="match status" value="1"/>
</dbReference>
<sequence>MRSKLSTRRKSCNACVVSKRRCDLGLPCCGRCISRGVNCVYPWGAPEPSRSSNNEGGDSSLSLVPVDNAFLDTGFPYQDPSWIGTPDAANYMLFSTNSTPSIPPPLSPAMMSLLSDIIGHGGILSPLDLAITPATNSTSQQTPIINDPNEGTITTGSRFQARSEYAGRRLAAQACALAEAGHTAFIHHTQVGASTVLQDALAASALHAMRNPANVAIVKTEIARRASLLVDAVEAALACNPPIELDLLPPVQALLIYQCIRLFSTSDITQQAQAERDGARLSAWADKLRQTISPFGPVNEWTDWIRQESVRRTAVFAETISGVYTFLKLGWDCEGRVSQLGFTAQAALWEARSAAEWREIWKTSRRLELTMSTFGHDTQGADPEDFDELGRVICATYRGLDALEEWFGGDKATLKRWGLREDRSLPAY</sequence>
<proteinExistence type="predicted"/>
<gene>
    <name evidence="7" type="ORF">B0J15DRAFT_17840</name>
</gene>
<evidence type="ECO:0000256" key="1">
    <source>
        <dbReference type="ARBA" id="ARBA00022723"/>
    </source>
</evidence>
<dbReference type="Pfam" id="PF00172">
    <property type="entry name" value="Zn_clus"/>
    <property type="match status" value="1"/>
</dbReference>
<dbReference type="PROSITE" id="PS50048">
    <property type="entry name" value="ZN2_CY6_FUNGAL_2"/>
    <property type="match status" value="1"/>
</dbReference>